<dbReference type="AlphaFoldDB" id="A0A812L439"/>
<reference evidence="1" key="1">
    <citation type="submission" date="2021-02" db="EMBL/GenBank/DDBJ databases">
        <authorList>
            <person name="Dougan E. K."/>
            <person name="Rhodes N."/>
            <person name="Thang M."/>
            <person name="Chan C."/>
        </authorList>
    </citation>
    <scope>NUCLEOTIDE SEQUENCE</scope>
</reference>
<organism evidence="1 2">
    <name type="scientific">Symbiodinium necroappetens</name>
    <dbReference type="NCBI Taxonomy" id="1628268"/>
    <lineage>
        <taxon>Eukaryota</taxon>
        <taxon>Sar</taxon>
        <taxon>Alveolata</taxon>
        <taxon>Dinophyceae</taxon>
        <taxon>Suessiales</taxon>
        <taxon>Symbiodiniaceae</taxon>
        <taxon>Symbiodinium</taxon>
    </lineage>
</organism>
<keyword evidence="2" id="KW-1185">Reference proteome</keyword>
<comment type="caution">
    <text evidence="1">The sequence shown here is derived from an EMBL/GenBank/DDBJ whole genome shotgun (WGS) entry which is preliminary data.</text>
</comment>
<dbReference type="OrthoDB" id="419694at2759"/>
<evidence type="ECO:0000313" key="2">
    <source>
        <dbReference type="Proteomes" id="UP000601435"/>
    </source>
</evidence>
<accession>A0A812L439</accession>
<dbReference type="Proteomes" id="UP000601435">
    <property type="component" value="Unassembled WGS sequence"/>
</dbReference>
<evidence type="ECO:0000313" key="1">
    <source>
        <dbReference type="EMBL" id="CAE7240883.1"/>
    </source>
</evidence>
<feature type="non-terminal residue" evidence="1">
    <location>
        <position position="1"/>
    </location>
</feature>
<proteinExistence type="predicted"/>
<protein>
    <submittedName>
        <fullName evidence="1">TRPT1 protein</fullName>
    </submittedName>
</protein>
<dbReference type="EMBL" id="CAJNJA010008837">
    <property type="protein sequence ID" value="CAE7240883.1"/>
    <property type="molecule type" value="Genomic_DNA"/>
</dbReference>
<gene>
    <name evidence="1" type="primary">TRPT1</name>
    <name evidence="1" type="ORF">SNEC2469_LOCUS4338</name>
</gene>
<name>A0A812L439_9DINO</name>
<sequence>SIAKEPKIWKDGFRTTLIQMGRGGQDASQKWVRKFQDTMREMGEAEKDEVADWVEHFKTLQKKTGQETKWRKLTKASRELAVSSAKTQNQVMQIIERCRKAELKRLKWQAWNHKQWVRKFRQAEDKAFQMQKEEELRLTEEFWQAVKDSSTHAAKS</sequence>